<organism evidence="1 2">
    <name type="scientific">Scutellospora calospora</name>
    <dbReference type="NCBI Taxonomy" id="85575"/>
    <lineage>
        <taxon>Eukaryota</taxon>
        <taxon>Fungi</taxon>
        <taxon>Fungi incertae sedis</taxon>
        <taxon>Mucoromycota</taxon>
        <taxon>Glomeromycotina</taxon>
        <taxon>Glomeromycetes</taxon>
        <taxon>Diversisporales</taxon>
        <taxon>Gigasporaceae</taxon>
        <taxon>Scutellospora</taxon>
    </lineage>
</organism>
<reference evidence="1" key="1">
    <citation type="submission" date="2021-06" db="EMBL/GenBank/DDBJ databases">
        <authorList>
            <person name="Kallberg Y."/>
            <person name="Tangrot J."/>
            <person name="Rosling A."/>
        </authorList>
    </citation>
    <scope>NUCLEOTIDE SEQUENCE</scope>
    <source>
        <strain evidence="1">AU212A</strain>
    </source>
</reference>
<name>A0ACA9PGZ3_9GLOM</name>
<dbReference type="Proteomes" id="UP000789860">
    <property type="component" value="Unassembled WGS sequence"/>
</dbReference>
<gene>
    <name evidence="1" type="ORF">SCALOS_LOCUS10682</name>
</gene>
<keyword evidence="2" id="KW-1185">Reference proteome</keyword>
<protein>
    <submittedName>
        <fullName evidence="1">8810_t:CDS:1</fullName>
    </submittedName>
</protein>
<feature type="non-terminal residue" evidence="1">
    <location>
        <position position="48"/>
    </location>
</feature>
<dbReference type="EMBL" id="CAJVPM010041332">
    <property type="protein sequence ID" value="CAG8705930.1"/>
    <property type="molecule type" value="Genomic_DNA"/>
</dbReference>
<proteinExistence type="predicted"/>
<comment type="caution">
    <text evidence="1">The sequence shown here is derived from an EMBL/GenBank/DDBJ whole genome shotgun (WGS) entry which is preliminary data.</text>
</comment>
<feature type="non-terminal residue" evidence="1">
    <location>
        <position position="1"/>
    </location>
</feature>
<accession>A0ACA9PGZ3</accession>
<evidence type="ECO:0000313" key="2">
    <source>
        <dbReference type="Proteomes" id="UP000789860"/>
    </source>
</evidence>
<sequence>DKGIASTQLHYTFSLIENNTIKDRDIQAFINYLNQFAENGNNIAQYNL</sequence>
<evidence type="ECO:0000313" key="1">
    <source>
        <dbReference type="EMBL" id="CAG8705930.1"/>
    </source>
</evidence>